<keyword evidence="1" id="KW-1133">Transmembrane helix</keyword>
<evidence type="ECO:0000313" key="3">
    <source>
        <dbReference type="Proteomes" id="UP001223501"/>
    </source>
</evidence>
<proteinExistence type="predicted"/>
<name>A0ABY8V8B3_9FLAO</name>
<gene>
    <name evidence="2" type="ORF">OBA43_09740</name>
</gene>
<accession>A0ABY8V8B3</accession>
<reference evidence="2 3" key="1">
    <citation type="submission" date="2022-09" db="EMBL/GenBank/DDBJ databases">
        <title>Whole genome sequencing analysis of tet(X)-positive Empedobacter falsenii YWS9-3.</title>
        <authorList>
            <person name="Chen C."/>
            <person name="Lv Y.-L."/>
        </authorList>
    </citation>
    <scope>NUCLEOTIDE SEQUENCE [LARGE SCALE GENOMIC DNA]</scope>
    <source>
        <strain evidence="2 3">YWS9-3_T</strain>
    </source>
</reference>
<sequence>MSNFIIVIVVFIIFFIIKKIIEYNKELKLDQDELKNLNVYNKFKILVDGLNLYCFNGEGKVNILDQKNANIYKEGSNQIILFQYNAGMLTVMWKYKYFHNEMIYERSFPDARNATEIGLKSVLKLIVEEFNERLFEHKAKVESKLK</sequence>
<keyword evidence="1" id="KW-0812">Transmembrane</keyword>
<keyword evidence="3" id="KW-1185">Reference proteome</keyword>
<organism evidence="2 3">
    <name type="scientific">Empedobacter falsenii</name>
    <dbReference type="NCBI Taxonomy" id="343874"/>
    <lineage>
        <taxon>Bacteria</taxon>
        <taxon>Pseudomonadati</taxon>
        <taxon>Bacteroidota</taxon>
        <taxon>Flavobacteriia</taxon>
        <taxon>Flavobacteriales</taxon>
        <taxon>Weeksellaceae</taxon>
        <taxon>Empedobacter</taxon>
    </lineage>
</organism>
<keyword evidence="1" id="KW-0472">Membrane</keyword>
<dbReference type="RefSeq" id="WP_284583098.1">
    <property type="nucleotide sequence ID" value="NZ_CP106831.1"/>
</dbReference>
<dbReference type="EMBL" id="CP106831">
    <property type="protein sequence ID" value="WIH96548.1"/>
    <property type="molecule type" value="Genomic_DNA"/>
</dbReference>
<evidence type="ECO:0000313" key="2">
    <source>
        <dbReference type="EMBL" id="WIH96548.1"/>
    </source>
</evidence>
<dbReference type="Proteomes" id="UP001223501">
    <property type="component" value="Chromosome"/>
</dbReference>
<feature type="transmembrane region" description="Helical" evidence="1">
    <location>
        <begin position="6"/>
        <end position="21"/>
    </location>
</feature>
<evidence type="ECO:0000256" key="1">
    <source>
        <dbReference type="SAM" id="Phobius"/>
    </source>
</evidence>
<protein>
    <submittedName>
        <fullName evidence="2">Uncharacterized protein</fullName>
    </submittedName>
</protein>